<dbReference type="Proteomes" id="UP000182278">
    <property type="component" value="Unassembled WGS sequence"/>
</dbReference>
<gene>
    <name evidence="3" type="ORF">AUJ66_04300</name>
</gene>
<protein>
    <recommendedName>
        <fullName evidence="2">Abortive phage infection protein C-terminal domain-containing protein</fullName>
    </recommendedName>
</protein>
<dbReference type="Pfam" id="PF10592">
    <property type="entry name" value="AIPR"/>
    <property type="match status" value="1"/>
</dbReference>
<dbReference type="EMBL" id="MNUO01000063">
    <property type="protein sequence ID" value="OIN97131.1"/>
    <property type="molecule type" value="Genomic_DNA"/>
</dbReference>
<keyword evidence="1" id="KW-0175">Coiled coil</keyword>
<feature type="domain" description="Abortive phage infection protein C-terminal" evidence="2">
    <location>
        <begin position="14"/>
        <end position="236"/>
    </location>
</feature>
<feature type="coiled-coil region" evidence="1">
    <location>
        <begin position="255"/>
        <end position="282"/>
    </location>
</feature>
<reference evidence="3 4" key="1">
    <citation type="journal article" date="2016" name="Environ. Microbiol.">
        <title>Genomic resolution of a cold subsurface aquifer community provides metabolic insights for novel microbes adapted to high CO concentrations.</title>
        <authorList>
            <person name="Probst A.J."/>
            <person name="Castelle C.J."/>
            <person name="Singh A."/>
            <person name="Brown C.T."/>
            <person name="Anantharaman K."/>
            <person name="Sharon I."/>
            <person name="Hug L.A."/>
            <person name="Burstein D."/>
            <person name="Emerson J.B."/>
            <person name="Thomas B.C."/>
            <person name="Banfield J.F."/>
        </authorList>
    </citation>
    <scope>NUCLEOTIDE SEQUENCE [LARGE SCALE GENOMIC DNA]</scope>
    <source>
        <strain evidence="3">CG1_02_38_46</strain>
    </source>
</reference>
<evidence type="ECO:0000313" key="3">
    <source>
        <dbReference type="EMBL" id="OIN97131.1"/>
    </source>
</evidence>
<dbReference type="InterPro" id="IPR018891">
    <property type="entry name" value="AIPR_C"/>
</dbReference>
<evidence type="ECO:0000256" key="1">
    <source>
        <dbReference type="SAM" id="Coils"/>
    </source>
</evidence>
<comment type="caution">
    <text evidence="3">The sequence shown here is derived from an EMBL/GenBank/DDBJ whole genome shotgun (WGS) entry which is preliminary data.</text>
</comment>
<proteinExistence type="predicted"/>
<dbReference type="AlphaFoldDB" id="A0A1J4SCL9"/>
<organism evidence="3 4">
    <name type="scientific">Candidatus Desantisbacteria bacterium CG1_02_38_46</name>
    <dbReference type="NCBI Taxonomy" id="1817893"/>
    <lineage>
        <taxon>Bacteria</taxon>
        <taxon>Candidatus Desantisiibacteriota</taxon>
    </lineage>
</organism>
<evidence type="ECO:0000259" key="2">
    <source>
        <dbReference type="Pfam" id="PF10592"/>
    </source>
</evidence>
<evidence type="ECO:0000313" key="4">
    <source>
        <dbReference type="Proteomes" id="UP000182278"/>
    </source>
</evidence>
<sequence>MKEAKDALEDPTDISDDVEVLVRFIKAPITDVELITLYTNSQNPVSEAQLKANDSIQKRLKRDFDNYSPPYFYSIKEGDWRILSRDEKQKYENRVINMIQAAQVLYAFLKDPAFARRYRIELFSKKYHEIFKKDIKIEEVLLPWRILQVVDNNIRMFRMDDFNKMKRNPSQFDEENRNKILRREFLIYSNLLFLYFFHLLIRKRYGDYTPKVVNKLLNNQLDDRVQQLFDYIVAVLEFSERITAERNLPRYLKNIQNISLLYREVEKEIEKDKARRKDILEETFPN</sequence>
<name>A0A1J4SCL9_9BACT</name>
<accession>A0A1J4SCL9</accession>